<dbReference type="Gene3D" id="3.30.530.20">
    <property type="match status" value="1"/>
</dbReference>
<reference evidence="1 2" key="1">
    <citation type="submission" date="2024-07" db="EMBL/GenBank/DDBJ databases">
        <authorList>
            <person name="Lee S."/>
            <person name="Kang M."/>
        </authorList>
    </citation>
    <scope>NUCLEOTIDE SEQUENCE [LARGE SCALE GENOMIC DNA]</scope>
    <source>
        <strain evidence="1 2">DS6</strain>
    </source>
</reference>
<dbReference type="InterPro" id="IPR019587">
    <property type="entry name" value="Polyketide_cyclase/dehydratase"/>
</dbReference>
<proteinExistence type="predicted"/>
<accession>A0ABV3T0V0</accession>
<dbReference type="RefSeq" id="WP_367994797.1">
    <property type="nucleotide sequence ID" value="NZ_JBFPJR010000027.1"/>
</dbReference>
<dbReference type="EMBL" id="JBFPJR010000027">
    <property type="protein sequence ID" value="MEX0428827.1"/>
    <property type="molecule type" value="Genomic_DNA"/>
</dbReference>
<name>A0ABV3T0V0_9ACTN</name>
<organism evidence="1 2">
    <name type="scientific">Nocardioides eburneus</name>
    <dbReference type="NCBI Taxonomy" id="3231482"/>
    <lineage>
        <taxon>Bacteria</taxon>
        <taxon>Bacillati</taxon>
        <taxon>Actinomycetota</taxon>
        <taxon>Actinomycetes</taxon>
        <taxon>Propionibacteriales</taxon>
        <taxon>Nocardioidaceae</taxon>
        <taxon>Nocardioides</taxon>
    </lineage>
</organism>
<evidence type="ECO:0000313" key="1">
    <source>
        <dbReference type="EMBL" id="MEX0428827.1"/>
    </source>
</evidence>
<evidence type="ECO:0000313" key="2">
    <source>
        <dbReference type="Proteomes" id="UP001556631"/>
    </source>
</evidence>
<dbReference type="Pfam" id="PF10604">
    <property type="entry name" value="Polyketide_cyc2"/>
    <property type="match status" value="1"/>
</dbReference>
<dbReference type="InterPro" id="IPR023393">
    <property type="entry name" value="START-like_dom_sf"/>
</dbReference>
<comment type="caution">
    <text evidence="1">The sequence shown here is derived from an EMBL/GenBank/DDBJ whole genome shotgun (WGS) entry which is preliminary data.</text>
</comment>
<sequence>MSARYVFGEDWCVPAPPERVRDVLVDLEHFPEWWPQVRAVASLGPDDALVCCRSWLPYTLDLVLHAVSRELPTIEVSLTGGLDGFARWTITPDAGEGPGDEGGSRMVFEQEVTARGVVALVSPFARPVLTWNHARMMAGCRAGLVRRLARGQADSSVAATRSS</sequence>
<keyword evidence="2" id="KW-1185">Reference proteome</keyword>
<dbReference type="Proteomes" id="UP001556631">
    <property type="component" value="Unassembled WGS sequence"/>
</dbReference>
<protein>
    <submittedName>
        <fullName evidence="1">SRPBCC family protein</fullName>
    </submittedName>
</protein>
<dbReference type="SUPFAM" id="SSF55961">
    <property type="entry name" value="Bet v1-like"/>
    <property type="match status" value="1"/>
</dbReference>
<gene>
    <name evidence="1" type="ORF">AB3X52_14465</name>
</gene>